<evidence type="ECO:0000256" key="1">
    <source>
        <dbReference type="ARBA" id="ARBA00022729"/>
    </source>
</evidence>
<keyword evidence="2" id="KW-0677">Repeat</keyword>
<dbReference type="Gene3D" id="4.10.400.10">
    <property type="entry name" value="Low-density Lipoprotein Receptor"/>
    <property type="match status" value="8"/>
</dbReference>
<dbReference type="PRINTS" id="PR00261">
    <property type="entry name" value="LDLRECEPTOR"/>
</dbReference>
<dbReference type="SMART" id="SM00406">
    <property type="entry name" value="IGv"/>
    <property type="match status" value="3"/>
</dbReference>
<dbReference type="SUPFAM" id="SSF57196">
    <property type="entry name" value="EGF/Laminin"/>
    <property type="match status" value="8"/>
</dbReference>
<keyword evidence="5 8" id="KW-0424">Laminin EGF-like domain</keyword>
<dbReference type="SUPFAM" id="SSF57424">
    <property type="entry name" value="LDL receptor-like module"/>
    <property type="match status" value="8"/>
</dbReference>
<organism evidence="12 13">
    <name type="scientific">Cordylochernes scorpioides</name>
    <dbReference type="NCBI Taxonomy" id="51811"/>
    <lineage>
        <taxon>Eukaryota</taxon>
        <taxon>Metazoa</taxon>
        <taxon>Ecdysozoa</taxon>
        <taxon>Arthropoda</taxon>
        <taxon>Chelicerata</taxon>
        <taxon>Arachnida</taxon>
        <taxon>Pseudoscorpiones</taxon>
        <taxon>Cheliferoidea</taxon>
        <taxon>Chernetidae</taxon>
        <taxon>Cordylochernes</taxon>
    </lineage>
</organism>
<feature type="disulfide bond" evidence="7">
    <location>
        <begin position="321"/>
        <end position="339"/>
    </location>
</feature>
<dbReference type="InterPro" id="IPR000034">
    <property type="entry name" value="Laminin_IV"/>
</dbReference>
<feature type="disulfide bond" evidence="7">
    <location>
        <begin position="333"/>
        <end position="348"/>
    </location>
</feature>
<dbReference type="PROSITE" id="PS01248">
    <property type="entry name" value="EGF_LAM_1"/>
    <property type="match status" value="5"/>
</dbReference>
<dbReference type="SMART" id="SM00180">
    <property type="entry name" value="EGF_Lam"/>
    <property type="match status" value="8"/>
</dbReference>
<keyword evidence="13" id="KW-1185">Reference proteome</keyword>
<feature type="disulfide bond" evidence="7">
    <location>
        <begin position="353"/>
        <end position="365"/>
    </location>
</feature>
<feature type="domain" description="Ig-like" evidence="10">
    <location>
        <begin position="1741"/>
        <end position="1847"/>
    </location>
</feature>
<feature type="disulfide bond" evidence="7">
    <location>
        <begin position="314"/>
        <end position="326"/>
    </location>
</feature>
<keyword evidence="3 8" id="KW-1015">Disulfide bond</keyword>
<feature type="disulfide bond" evidence="7">
    <location>
        <begin position="416"/>
        <end position="431"/>
    </location>
</feature>
<dbReference type="PANTHER" id="PTHR10075">
    <property type="entry name" value="BASIGIN RELATED"/>
    <property type="match status" value="1"/>
</dbReference>
<feature type="domain" description="Ig-like" evidence="10">
    <location>
        <begin position="2039"/>
        <end position="2121"/>
    </location>
</feature>
<dbReference type="SMART" id="SM00281">
    <property type="entry name" value="LamB"/>
    <property type="match status" value="3"/>
</dbReference>
<dbReference type="Pfam" id="PF00057">
    <property type="entry name" value="Ldl_recept_a"/>
    <property type="match status" value="8"/>
</dbReference>
<feature type="disulfide bond" evidence="7">
    <location>
        <begin position="190"/>
        <end position="205"/>
    </location>
</feature>
<feature type="disulfide bond" evidence="7">
    <location>
        <begin position="372"/>
        <end position="387"/>
    </location>
</feature>
<feature type="disulfide bond" evidence="7">
    <location>
        <begin position="153"/>
        <end position="168"/>
    </location>
</feature>
<reference evidence="12 13" key="1">
    <citation type="submission" date="2022-01" db="EMBL/GenBank/DDBJ databases">
        <title>A chromosomal length assembly of Cordylochernes scorpioides.</title>
        <authorList>
            <person name="Zeh D."/>
            <person name="Zeh J."/>
        </authorList>
    </citation>
    <scope>NUCLEOTIDE SEQUENCE [LARGE SCALE GENOMIC DNA]</scope>
    <source>
        <strain evidence="12">IN4F17</strain>
        <tissue evidence="12">Whole Body</tissue>
    </source>
</reference>
<feature type="disulfide bond" evidence="7">
    <location>
        <begin position="48"/>
        <end position="60"/>
    </location>
</feature>
<feature type="disulfide bond" evidence="8">
    <location>
        <begin position="1357"/>
        <end position="1369"/>
    </location>
</feature>
<evidence type="ECO:0000256" key="2">
    <source>
        <dbReference type="ARBA" id="ARBA00022737"/>
    </source>
</evidence>
<dbReference type="InterPro" id="IPR002172">
    <property type="entry name" value="LDrepeatLR_classA_rpt"/>
</dbReference>
<feature type="disulfide bond" evidence="7">
    <location>
        <begin position="55"/>
        <end position="73"/>
    </location>
</feature>
<feature type="domain" description="Laminin EGF-like" evidence="9">
    <location>
        <begin position="1649"/>
        <end position="1698"/>
    </location>
</feature>
<feature type="domain" description="Laminin EGF-like" evidence="9">
    <location>
        <begin position="1357"/>
        <end position="1406"/>
    </location>
</feature>
<dbReference type="Pfam" id="PF24973">
    <property type="entry name" value="EGF_LMN_ATRN"/>
    <property type="match status" value="3"/>
</dbReference>
<dbReference type="InterPro" id="IPR036179">
    <property type="entry name" value="Ig-like_dom_sf"/>
</dbReference>
<name>A0ABY6KFT7_9ARAC</name>
<dbReference type="PROSITE" id="PS51115">
    <property type="entry name" value="LAMININ_IVA"/>
    <property type="match status" value="3"/>
</dbReference>
<evidence type="ECO:0000313" key="12">
    <source>
        <dbReference type="EMBL" id="UYV67716.1"/>
    </source>
</evidence>
<dbReference type="InterPro" id="IPR002049">
    <property type="entry name" value="LE_dom"/>
</dbReference>
<evidence type="ECO:0000259" key="9">
    <source>
        <dbReference type="PROSITE" id="PS50027"/>
    </source>
</evidence>
<dbReference type="InterPro" id="IPR023415">
    <property type="entry name" value="LDLR_class-A_CS"/>
</dbReference>
<dbReference type="Pfam" id="PF00053">
    <property type="entry name" value="EGF_laminin"/>
    <property type="match status" value="6"/>
</dbReference>
<evidence type="ECO:0000313" key="13">
    <source>
        <dbReference type="Proteomes" id="UP001235939"/>
    </source>
</evidence>
<feature type="disulfide bond" evidence="7">
    <location>
        <begin position="134"/>
        <end position="146"/>
    </location>
</feature>
<dbReference type="CDD" id="cd00055">
    <property type="entry name" value="EGF_Lam"/>
    <property type="match status" value="8"/>
</dbReference>
<dbReference type="PROSITE" id="PS50027">
    <property type="entry name" value="EGF_LAM_2"/>
    <property type="match status" value="5"/>
</dbReference>
<feature type="disulfide bond" evidence="7">
    <location>
        <begin position="141"/>
        <end position="159"/>
    </location>
</feature>
<dbReference type="InterPro" id="IPR000742">
    <property type="entry name" value="EGF"/>
</dbReference>
<feature type="domain" description="Laminin IV type A" evidence="11">
    <location>
        <begin position="1089"/>
        <end position="1263"/>
    </location>
</feature>
<feature type="domain" description="Ig-like" evidence="10">
    <location>
        <begin position="1949"/>
        <end position="2031"/>
    </location>
</feature>
<feature type="disulfide bond" evidence="7">
    <location>
        <begin position="171"/>
        <end position="183"/>
    </location>
</feature>
<comment type="caution">
    <text evidence="8">Lacks conserved residue(s) required for the propagation of feature annotation.</text>
</comment>
<sequence length="2669" mass="291663">MPLIFGALLGNASQATCAVINARIARIDRMKLTVVCLCTTLVFCHVGCTPAQFKCSSGECVNASSRCDGRIQCRDGSDEYNCPRIPPTQNILQCDTDHFKCGDASKCIEDTFRCDGYYDCLDFSDEQSCESRHCRPSQYRCQTGLCIDRDRYCDGLPDCPDRSDEQDCWTCAPGQYVCANGQCINRELRCNGQPDCTDYSDEADCHPQGDINLKVYPERQTIRQGQEVVIRCRDEGTRRAPVSWSRADNRPLPPNSTDVHGRLTMPNIQPIYGGVYLCTAIVAQAPASSPKASFLTVQPYTPPTNPPTRPLWACRTDEATCKNGECILKAYVCDGDYDCTDRSDESSCSSQLCEPNEFQCDNQKCVLKVWRCDGENDCGDHSDEKSCTPTPEGSPCRYDEYRCLSGDQCIPKSFHCDGEFDCQDKSDEIGCTGPTISQPPVESITVEEGSTVTITCSAVGNPTPLISWRLNWAHIPSPPRVTESSDNGRGVLVIRDARPSDQGAWSCEAINSKKNVLATNDCILVVKLHVVQAMIIMFTTSSTISVMYTAKAGICRPPFFNDKAATISECLRCFCMGASETCYSSDLQVSSKVSAFVIKTESTTQWQADLASKEMASSDMRNRRHIHLDVDLSIVSLQRNRAGTYEQAGSPNPDSLHYNSANREYRLDSSINQGAPRGAYFYWSLSPVFLGNKLTSYGGFLSFIFRYNVPFQPNSPRIPDIILKGETLTLYHVLKQPYGPNRDNLVKIRFWEGEWHKDEGQARGEAPLVDITTRQDILEVLRNVKAIYIRATYDEELVESSILNLKMDTAVRGGAQPGTQAIFVEKCTCPQGYTGTSCEECAAGYSRGHQGDCVPSQVRCNCHGHSSLCEPSTGDCLSCQHNTEGRQCERCRRGFFGDARRGTPTDCQPCPCPLITPPNRLAVISGSYGRTIFLWSGIQTFSILSMPSHTVPPPTVAATLAVHRFSPTCLMDVDGEVTCDACPLGYEGRRCERCAPGYEGTPTIPGGNCRLSGALQCDPVGSLTPQPSRTTGLCQCKPLVTGARCDQCKPNSFQLHPNSPLGCIDCFCMGITKACSSSSWFRQQEVLQVPSPGLVITNQQKDYKIENIPQGRGEIVFSSFASHPAQTYYWMLPSKFLGDKITAYGGQLNYTLSFVSGARHQVLDEPDIIISGNHIELLYRHSSKPKTGSAMTVVAPMYETAWVRSDNQPATREHFLMALADLDSLQIRATYTPDTSVSNLLHVSMDIAVSHSTGQERAFAVEQCQCPIGYRGLSCEDCDMGYARSGAGLYLGLCEPCFCNGHSSDCDPETGFCKNCQHNTRGDFCEECVPGYIGDATGGTNNDCQPSIATQGNEQPCQCDTRGSLNLECDFRNQCSCKTHIQGRNCDRCKEGYFHLEARNPEGCSPCFCFGVTGQCSSSSYYRNTLRLADSYGVILTNRYRQHTVAQGIAYSPATPGHLTFSAFPQADEQGETLFWALPESFLGNKLTSYGGKLRYTQYYTAKDGGKLYADADVEIVGNGVTIFYINVPTLNPSETRTFEIELREGKWQRMDSVGPATATREDMMNVLARVEALLIRASFHSGMVETTLRDVQLEVAEPRPPGPGPNAVAVEVEQCVCPPGYIGLSCEECAPGYIRDSTGAGLGRCTRCNCNSHSESCHATSGTCIRCRHNTVGEHCERCADGYYGDATRGTADDCKPCPCPLTVPSNQFSPTCFLDNDGQPTCNACPPGYEGRNCQKCAPNYQGNPLHAGSRCELTGGGVSIRVRVEEPSSQRVTVGSTVTFRCSGVSPEPSYTLVWTKEGAPMPPQSTEASGVLTIPSVRPEDAGTFICTGSDLTSVAQAKAFLQVHGTGQATPPKVRIEPRYQEVQVGDPVDFMCLAEGFPEPQLRWTGGQNNQLNPTSTFVNGKFHIPSARKTDEAEYFCTGSNSAGSETIRTILFVKGNAGQEPKASIHPPTVEARPGESVRLECRVSGSPAPTVAWSFSTGSMPAGATPAGSTLVISSLGPQHQGVYICTASNPQGTAQSQARVSLSTRAIAPSARVEPERQTAVQGERAEVRCIVTGSPTPTITWMKAGEELSPRHKLEDNLLIIEQVVLQDRGLYICRGENRDGSAQASAIIEVERREVPTIELYPNSTQVIIRGGSAIFQCRVTSGIPLPTVEWTRADGSPFTRSTEILGSGVLRFNRVTGEEQGAYVCTAENVAGRATAQAILHIQGSPVIHIDKTSPHRVRPGERVSLTCRAEGDPAPSVAWRRLRHPQVLRAHTPDTQGLSSIATLEIERVSSSDDGTYICSAHNPAGTSEQHIQLIVEEPKDSIPEVLVENRVVSVSSGQRAQLRCFTRGTDKQVSLQWSRAHNQPMPIEHQQQNGELIIDPARPEDAGEYVCKGFLGGQELFEARSRLAVLAPPRIQISPLHQTAQPGDVVTIRCHASGDQPITVDWSRMGHPLPSNARQKPGGVLEIVGISHTEAGHYLCTAVNAAGKAESVGEIVLKGTYVFLLYGWDRAGGHRKEVTATAGEMVTLHCNHLGGGQVDWRRDTGQPLSQHMTPQGTTLKINGAQKEDSGRYVCTNLATNSRDFVMLHVKDQCSPDTHFMCNDGTCIEKYRRCNKQYDCPDYSDETQLALSTCYFFVDSTLKVFFKSGKQVVVAGGNVRAVRRMVDDFPAKTIE</sequence>
<keyword evidence="1" id="KW-0732">Signal</keyword>
<feature type="disulfide bond" evidence="7">
    <location>
        <begin position="67"/>
        <end position="82"/>
    </location>
</feature>
<dbReference type="PANTHER" id="PTHR10075:SF103">
    <property type="entry name" value="ROUNDABOUT HOMOLOG 4"/>
    <property type="match status" value="1"/>
</dbReference>
<feature type="domain" description="Ig-like" evidence="10">
    <location>
        <begin position="2128"/>
        <end position="2214"/>
    </location>
</feature>
<feature type="domain" description="Ig-like" evidence="10">
    <location>
        <begin position="2318"/>
        <end position="2386"/>
    </location>
</feature>
<dbReference type="Pfam" id="PF13927">
    <property type="entry name" value="Ig_3"/>
    <property type="match status" value="8"/>
</dbReference>
<keyword evidence="6" id="KW-0393">Immunoglobulin domain</keyword>
<dbReference type="InterPro" id="IPR056863">
    <property type="entry name" value="LMN_ATRN_NET-like_EGF"/>
</dbReference>
<dbReference type="Gene3D" id="2.60.40.10">
    <property type="entry name" value="Immunoglobulins"/>
    <property type="match status" value="11"/>
</dbReference>
<feature type="domain" description="Laminin IV type A" evidence="11">
    <location>
        <begin position="627"/>
        <end position="826"/>
    </location>
</feature>
<proteinExistence type="predicted"/>
<evidence type="ECO:0000256" key="3">
    <source>
        <dbReference type="ARBA" id="ARBA00023157"/>
    </source>
</evidence>
<dbReference type="InterPro" id="IPR003598">
    <property type="entry name" value="Ig_sub2"/>
</dbReference>
<dbReference type="InterPro" id="IPR013783">
    <property type="entry name" value="Ig-like_fold"/>
</dbReference>
<feature type="domain" description="Ig-like" evidence="10">
    <location>
        <begin position="2219"/>
        <end position="2307"/>
    </location>
</feature>
<evidence type="ECO:0000256" key="4">
    <source>
        <dbReference type="ARBA" id="ARBA00023180"/>
    </source>
</evidence>
<feature type="disulfide bond" evidence="8">
    <location>
        <begin position="1017"/>
        <end position="1034"/>
    </location>
</feature>
<accession>A0ABY6KFT7</accession>
<feature type="domain" description="Ig-like" evidence="10">
    <location>
        <begin position="207"/>
        <end position="288"/>
    </location>
</feature>
<evidence type="ECO:0000256" key="8">
    <source>
        <dbReference type="PROSITE-ProRule" id="PRU00460"/>
    </source>
</evidence>
<feature type="disulfide bond" evidence="7">
    <location>
        <begin position="2596"/>
        <end position="2614"/>
    </location>
</feature>
<dbReference type="CDD" id="cd00112">
    <property type="entry name" value="LDLa"/>
    <property type="match status" value="8"/>
</dbReference>
<dbReference type="PROSITE" id="PS00022">
    <property type="entry name" value="EGF_1"/>
    <property type="match status" value="1"/>
</dbReference>
<dbReference type="Pfam" id="PF07679">
    <property type="entry name" value="I-set"/>
    <property type="match status" value="2"/>
</dbReference>
<feature type="disulfide bond" evidence="8">
    <location>
        <begin position="1668"/>
        <end position="1677"/>
    </location>
</feature>
<feature type="disulfide bond" evidence="8">
    <location>
        <begin position="1377"/>
        <end position="1386"/>
    </location>
</feature>
<feature type="domain" description="Ig-like" evidence="10">
    <location>
        <begin position="434"/>
        <end position="518"/>
    </location>
</feature>
<feature type="disulfide bond" evidence="7">
    <location>
        <begin position="178"/>
        <end position="196"/>
    </location>
</feature>
<keyword evidence="4" id="KW-0325">Glycoprotein</keyword>
<dbReference type="InterPro" id="IPR013098">
    <property type="entry name" value="Ig_I-set"/>
</dbReference>
<feature type="disulfide bond" evidence="7">
    <location>
        <begin position="114"/>
        <end position="129"/>
    </location>
</feature>
<dbReference type="InterPro" id="IPR007110">
    <property type="entry name" value="Ig-like_dom"/>
</dbReference>
<feature type="domain" description="Ig-like" evidence="10">
    <location>
        <begin position="2408"/>
        <end position="2491"/>
    </location>
</feature>
<dbReference type="SUPFAM" id="SSF48726">
    <property type="entry name" value="Immunoglobulin"/>
    <property type="match status" value="11"/>
</dbReference>
<feature type="disulfide bond" evidence="7">
    <location>
        <begin position="360"/>
        <end position="378"/>
    </location>
</feature>
<dbReference type="PROSITE" id="PS50068">
    <property type="entry name" value="LDLRA_2"/>
    <property type="match status" value="8"/>
</dbReference>
<dbReference type="SMART" id="SM00192">
    <property type="entry name" value="LDLa"/>
    <property type="match status" value="8"/>
</dbReference>
<feature type="domain" description="Ig-like" evidence="10">
    <location>
        <begin position="2518"/>
        <end position="2570"/>
    </location>
</feature>
<dbReference type="InterPro" id="IPR036055">
    <property type="entry name" value="LDL_receptor-like_sf"/>
</dbReference>
<protein>
    <submittedName>
        <fullName evidence="12">HSPG2</fullName>
    </submittedName>
</protein>
<dbReference type="EMBL" id="CP092867">
    <property type="protein sequence ID" value="UYV67716.1"/>
    <property type="molecule type" value="Genomic_DNA"/>
</dbReference>
<dbReference type="SMART" id="SM00408">
    <property type="entry name" value="IGc2"/>
    <property type="match status" value="11"/>
</dbReference>
<feature type="domain" description="Laminin EGF-like" evidence="9">
    <location>
        <begin position="860"/>
        <end position="909"/>
    </location>
</feature>
<feature type="disulfide bond" evidence="8">
    <location>
        <begin position="1036"/>
        <end position="1045"/>
    </location>
</feature>
<evidence type="ECO:0000256" key="6">
    <source>
        <dbReference type="ARBA" id="ARBA00023319"/>
    </source>
</evidence>
<dbReference type="InterPro" id="IPR013106">
    <property type="entry name" value="Ig_V-set"/>
</dbReference>
<feature type="disulfide bond" evidence="8">
    <location>
        <begin position="879"/>
        <end position="888"/>
    </location>
</feature>
<dbReference type="InterPro" id="IPR003599">
    <property type="entry name" value="Ig_sub"/>
</dbReference>
<evidence type="ECO:0000256" key="5">
    <source>
        <dbReference type="ARBA" id="ARBA00023292"/>
    </source>
</evidence>
<feature type="domain" description="Laminin EGF-like" evidence="9">
    <location>
        <begin position="1016"/>
        <end position="1065"/>
    </location>
</feature>
<dbReference type="Proteomes" id="UP001235939">
    <property type="component" value="Chromosome 05"/>
</dbReference>
<gene>
    <name evidence="12" type="ORF">LAZ67_5001690</name>
</gene>
<dbReference type="Pfam" id="PF00052">
    <property type="entry name" value="Laminin_B"/>
    <property type="match status" value="3"/>
</dbReference>
<evidence type="ECO:0000259" key="11">
    <source>
        <dbReference type="PROSITE" id="PS51115"/>
    </source>
</evidence>
<evidence type="ECO:0000256" key="7">
    <source>
        <dbReference type="PROSITE-ProRule" id="PRU00124"/>
    </source>
</evidence>
<evidence type="ECO:0000259" key="10">
    <source>
        <dbReference type="PROSITE" id="PS50835"/>
    </source>
</evidence>
<dbReference type="Gene3D" id="2.10.25.10">
    <property type="entry name" value="Laminin"/>
    <property type="match status" value="8"/>
</dbReference>
<feature type="domain" description="Laminin EGF-like" evidence="9">
    <location>
        <begin position="1297"/>
        <end position="1346"/>
    </location>
</feature>
<dbReference type="SMART" id="SM00181">
    <property type="entry name" value="EGF"/>
    <property type="match status" value="6"/>
</dbReference>
<dbReference type="PROSITE" id="PS01209">
    <property type="entry name" value="LDLRA_1"/>
    <property type="match status" value="4"/>
</dbReference>
<feature type="disulfide bond" evidence="8">
    <location>
        <begin position="1316"/>
        <end position="1325"/>
    </location>
</feature>
<feature type="domain" description="Ig-like" evidence="10">
    <location>
        <begin position="1857"/>
        <end position="1936"/>
    </location>
</feature>
<dbReference type="PROSITE" id="PS50835">
    <property type="entry name" value="IG_LIKE"/>
    <property type="match status" value="11"/>
</dbReference>
<feature type="domain" description="Laminin IV type A" evidence="11">
    <location>
        <begin position="1429"/>
        <end position="1615"/>
    </location>
</feature>
<dbReference type="SMART" id="SM00409">
    <property type="entry name" value="IG"/>
    <property type="match status" value="11"/>
</dbReference>